<organism evidence="1">
    <name type="scientific">bioreactor metagenome</name>
    <dbReference type="NCBI Taxonomy" id="1076179"/>
    <lineage>
        <taxon>unclassified sequences</taxon>
        <taxon>metagenomes</taxon>
        <taxon>ecological metagenomes</taxon>
    </lineage>
</organism>
<dbReference type="EMBL" id="VSSQ01003921">
    <property type="protein sequence ID" value="MPM22937.1"/>
    <property type="molecule type" value="Genomic_DNA"/>
</dbReference>
<protein>
    <recommendedName>
        <fullName evidence="2">HTH luxR-type domain-containing protein</fullName>
    </recommendedName>
</protein>
<sequence>MSLQNTIQVLYKTAKDLEKRKSTESGQEKQLREILLWKFNILHKSSLLKSELKHLEELGVKKAIAKYDAIVYGKNNESQWNSLIESIDELNPGLSQFIHKSYPQFNETEFKVCLLSYASLPPREIAILINQSVHSVNMTRTRIRQKLNLQEHGADFCDFIRNHYNKGRVEG</sequence>
<gene>
    <name evidence="1" type="ORF">SDC9_69397</name>
</gene>
<evidence type="ECO:0008006" key="2">
    <source>
        <dbReference type="Google" id="ProtNLM"/>
    </source>
</evidence>
<comment type="caution">
    <text evidence="1">The sequence shown here is derived from an EMBL/GenBank/DDBJ whole genome shotgun (WGS) entry which is preliminary data.</text>
</comment>
<accession>A0A644Y440</accession>
<evidence type="ECO:0000313" key="1">
    <source>
        <dbReference type="EMBL" id="MPM22937.1"/>
    </source>
</evidence>
<dbReference type="SUPFAM" id="SSF46894">
    <property type="entry name" value="C-terminal effector domain of the bipartite response regulators"/>
    <property type="match status" value="1"/>
</dbReference>
<proteinExistence type="predicted"/>
<reference evidence="1" key="1">
    <citation type="submission" date="2019-08" db="EMBL/GenBank/DDBJ databases">
        <authorList>
            <person name="Kucharzyk K."/>
            <person name="Murdoch R.W."/>
            <person name="Higgins S."/>
            <person name="Loffler F."/>
        </authorList>
    </citation>
    <scope>NUCLEOTIDE SEQUENCE</scope>
</reference>
<dbReference type="InterPro" id="IPR016032">
    <property type="entry name" value="Sig_transdc_resp-reg_C-effctor"/>
</dbReference>
<dbReference type="GO" id="GO:0006355">
    <property type="term" value="P:regulation of DNA-templated transcription"/>
    <property type="evidence" value="ECO:0007669"/>
    <property type="project" value="InterPro"/>
</dbReference>
<name>A0A644Y440_9ZZZZ</name>
<dbReference type="AlphaFoldDB" id="A0A644Y440"/>
<dbReference type="GO" id="GO:0003677">
    <property type="term" value="F:DNA binding"/>
    <property type="evidence" value="ECO:0007669"/>
    <property type="project" value="InterPro"/>
</dbReference>